<dbReference type="Proteomes" id="UP001165685">
    <property type="component" value="Unassembled WGS sequence"/>
</dbReference>
<feature type="compositionally biased region" description="Basic and acidic residues" evidence="7">
    <location>
        <begin position="586"/>
        <end position="595"/>
    </location>
</feature>
<feature type="region of interest" description="Disordered" evidence="7">
    <location>
        <begin position="573"/>
        <end position="595"/>
    </location>
</feature>
<dbReference type="InterPro" id="IPR017871">
    <property type="entry name" value="ABC_transporter-like_CS"/>
</dbReference>
<dbReference type="PROSITE" id="PS50893">
    <property type="entry name" value="ABC_TRANSPORTER_2"/>
    <property type="match status" value="1"/>
</dbReference>
<organism evidence="11 12">
    <name type="scientific">Nocardiopsis suaedae</name>
    <dbReference type="NCBI Taxonomy" id="3018444"/>
    <lineage>
        <taxon>Bacteria</taxon>
        <taxon>Bacillati</taxon>
        <taxon>Actinomycetota</taxon>
        <taxon>Actinomycetes</taxon>
        <taxon>Streptosporangiales</taxon>
        <taxon>Nocardiopsidaceae</taxon>
        <taxon>Nocardiopsis</taxon>
    </lineage>
</organism>
<dbReference type="SUPFAM" id="SSF52540">
    <property type="entry name" value="P-loop containing nucleoside triphosphate hydrolases"/>
    <property type="match status" value="1"/>
</dbReference>
<evidence type="ECO:0000256" key="7">
    <source>
        <dbReference type="SAM" id="MobiDB-lite"/>
    </source>
</evidence>
<evidence type="ECO:0000259" key="10">
    <source>
        <dbReference type="PROSITE" id="PS50929"/>
    </source>
</evidence>
<dbReference type="InterPro" id="IPR036640">
    <property type="entry name" value="ABC1_TM_sf"/>
</dbReference>
<sequence>MALTDRHDDGGGTAARSADVLLARVARASAGRTAGILVCSAGAAAASLALPAVLGTTLDLLLDRAPGAGRMLAAAAALAAAEVVLSACTALLAGIVGARSTSRLRCGAVDGLLSTSPSEAARFSPGEVATRLSANAAEAGATPAAAAQVASAALAPVGALVALVLIDPWTALAFTAGLPLLVLLLRAFARRSTESVGRYLQVQASIASRLTDALGGARAIAASATVDAERDRVLRPLGALSTAGRGMWAVHGSAMARSGVLMPLLVTVVLAVGGLGLAAGRLSVGDLLAVSRYASLAAGLGAVAEPLGALVRGRTAARRVDALVRAPSLRYGTSELPPGGPGTLELRGVRVRRGQAQPLRGVDLRVPGGLTAAVVGRSGAGKSTLAEVAGRLADPDGGEALLDGVRLDRLAEAELRREVGYAFERPHLTGATVAEAVAAGARTASAEQVRSAARAAGADAFIRTLPQGYATPLDEAPLSGGELQRLGLARAFAHAGRLLVLDDATSSLDTATERQVDRALAHRVRSGTRLVVAHRLSSAARADLVVWLEEGRVRAVGPHEDLWHEPEYRAVFGRAEDAGTGPSHGSEGDDRHDPS</sequence>
<feature type="transmembrane region" description="Helical" evidence="8">
    <location>
        <begin position="172"/>
        <end position="189"/>
    </location>
</feature>
<evidence type="ECO:0000256" key="1">
    <source>
        <dbReference type="ARBA" id="ARBA00004651"/>
    </source>
</evidence>
<feature type="transmembrane region" description="Helical" evidence="8">
    <location>
        <begin position="74"/>
        <end position="96"/>
    </location>
</feature>
<evidence type="ECO:0000313" key="12">
    <source>
        <dbReference type="Proteomes" id="UP001165685"/>
    </source>
</evidence>
<dbReference type="Pfam" id="PF00005">
    <property type="entry name" value="ABC_tran"/>
    <property type="match status" value="1"/>
</dbReference>
<dbReference type="InterPro" id="IPR027417">
    <property type="entry name" value="P-loop_NTPase"/>
</dbReference>
<comment type="subcellular location">
    <subcellularLocation>
        <location evidence="1">Cell membrane</location>
        <topology evidence="1">Multi-pass membrane protein</topology>
    </subcellularLocation>
</comment>
<keyword evidence="6 8" id="KW-0472">Membrane</keyword>
<name>A0ABT4THR7_9ACTN</name>
<dbReference type="InterPro" id="IPR003439">
    <property type="entry name" value="ABC_transporter-like_ATP-bd"/>
</dbReference>
<evidence type="ECO:0000256" key="5">
    <source>
        <dbReference type="ARBA" id="ARBA00022989"/>
    </source>
</evidence>
<dbReference type="PANTHER" id="PTHR43394">
    <property type="entry name" value="ATP-DEPENDENT PERMEASE MDL1, MITOCHONDRIAL"/>
    <property type="match status" value="1"/>
</dbReference>
<dbReference type="PROSITE" id="PS00211">
    <property type="entry name" value="ABC_TRANSPORTER_1"/>
    <property type="match status" value="1"/>
</dbReference>
<feature type="domain" description="ABC transporter" evidence="9">
    <location>
        <begin position="344"/>
        <end position="575"/>
    </location>
</feature>
<dbReference type="Gene3D" id="3.40.50.300">
    <property type="entry name" value="P-loop containing nucleotide triphosphate hydrolases"/>
    <property type="match status" value="1"/>
</dbReference>
<dbReference type="PANTHER" id="PTHR43394:SF1">
    <property type="entry name" value="ATP-BINDING CASSETTE SUB-FAMILY B MEMBER 10, MITOCHONDRIAL"/>
    <property type="match status" value="1"/>
</dbReference>
<dbReference type="PROSITE" id="PS50929">
    <property type="entry name" value="ABC_TM1F"/>
    <property type="match status" value="1"/>
</dbReference>
<evidence type="ECO:0000256" key="4">
    <source>
        <dbReference type="ARBA" id="ARBA00022840"/>
    </source>
</evidence>
<dbReference type="SMART" id="SM00382">
    <property type="entry name" value="AAA"/>
    <property type="match status" value="1"/>
</dbReference>
<keyword evidence="3" id="KW-0547">Nucleotide-binding</keyword>
<keyword evidence="4 11" id="KW-0067">ATP-binding</keyword>
<keyword evidence="2 8" id="KW-0812">Transmembrane</keyword>
<gene>
    <name evidence="11" type="ORF">O4U47_06915</name>
</gene>
<protein>
    <submittedName>
        <fullName evidence="11">ABC transporter ATP-binding protein</fullName>
    </submittedName>
</protein>
<reference evidence="11" key="1">
    <citation type="submission" date="2023-01" db="EMBL/GenBank/DDBJ databases">
        <title>Draft genome sequence of Nocardiopsis sp. LSu2-4 isolated from halophytes.</title>
        <authorList>
            <person name="Duangmal K."/>
            <person name="Chantavorakit T."/>
        </authorList>
    </citation>
    <scope>NUCLEOTIDE SEQUENCE</scope>
    <source>
        <strain evidence="11">LSu2-4</strain>
    </source>
</reference>
<evidence type="ECO:0000256" key="2">
    <source>
        <dbReference type="ARBA" id="ARBA00022692"/>
    </source>
</evidence>
<feature type="transmembrane region" description="Helical" evidence="8">
    <location>
        <begin position="260"/>
        <end position="280"/>
    </location>
</feature>
<keyword evidence="12" id="KW-1185">Reference proteome</keyword>
<proteinExistence type="predicted"/>
<feature type="transmembrane region" description="Helical" evidence="8">
    <location>
        <begin position="145"/>
        <end position="166"/>
    </location>
</feature>
<dbReference type="InterPro" id="IPR011527">
    <property type="entry name" value="ABC1_TM_dom"/>
</dbReference>
<keyword evidence="5 8" id="KW-1133">Transmembrane helix</keyword>
<dbReference type="RefSeq" id="WP_270676765.1">
    <property type="nucleotide sequence ID" value="NZ_JAQFWP010000009.1"/>
</dbReference>
<dbReference type="Gene3D" id="1.20.1560.10">
    <property type="entry name" value="ABC transporter type 1, transmembrane domain"/>
    <property type="match status" value="1"/>
</dbReference>
<feature type="domain" description="ABC transmembrane type-1" evidence="10">
    <location>
        <begin position="34"/>
        <end position="299"/>
    </location>
</feature>
<dbReference type="EMBL" id="JAQFWP010000009">
    <property type="protein sequence ID" value="MDA2804239.1"/>
    <property type="molecule type" value="Genomic_DNA"/>
</dbReference>
<dbReference type="Pfam" id="PF00664">
    <property type="entry name" value="ABC_membrane"/>
    <property type="match status" value="1"/>
</dbReference>
<evidence type="ECO:0000256" key="8">
    <source>
        <dbReference type="SAM" id="Phobius"/>
    </source>
</evidence>
<feature type="transmembrane region" description="Helical" evidence="8">
    <location>
        <begin position="34"/>
        <end position="54"/>
    </location>
</feature>
<comment type="caution">
    <text evidence="11">The sequence shown here is derived from an EMBL/GenBank/DDBJ whole genome shotgun (WGS) entry which is preliminary data.</text>
</comment>
<evidence type="ECO:0000259" key="9">
    <source>
        <dbReference type="PROSITE" id="PS50893"/>
    </source>
</evidence>
<evidence type="ECO:0000313" key="11">
    <source>
        <dbReference type="EMBL" id="MDA2804239.1"/>
    </source>
</evidence>
<dbReference type="SUPFAM" id="SSF90123">
    <property type="entry name" value="ABC transporter transmembrane region"/>
    <property type="match status" value="1"/>
</dbReference>
<evidence type="ECO:0000256" key="3">
    <source>
        <dbReference type="ARBA" id="ARBA00022741"/>
    </source>
</evidence>
<dbReference type="GO" id="GO:0005524">
    <property type="term" value="F:ATP binding"/>
    <property type="evidence" value="ECO:0007669"/>
    <property type="project" value="UniProtKB-KW"/>
</dbReference>
<dbReference type="InterPro" id="IPR039421">
    <property type="entry name" value="Type_1_exporter"/>
</dbReference>
<accession>A0ABT4THR7</accession>
<dbReference type="InterPro" id="IPR003593">
    <property type="entry name" value="AAA+_ATPase"/>
</dbReference>
<evidence type="ECO:0000256" key="6">
    <source>
        <dbReference type="ARBA" id="ARBA00023136"/>
    </source>
</evidence>